<evidence type="ECO:0000256" key="5">
    <source>
        <dbReference type="SAM" id="Phobius"/>
    </source>
</evidence>
<dbReference type="EMBL" id="WJQS01000010">
    <property type="protein sequence ID" value="MRI86248.1"/>
    <property type="molecule type" value="Genomic_DNA"/>
</dbReference>
<dbReference type="Pfam" id="PF12698">
    <property type="entry name" value="ABC2_membrane_3"/>
    <property type="match status" value="1"/>
</dbReference>
<dbReference type="Proteomes" id="UP000430975">
    <property type="component" value="Unassembled WGS sequence"/>
</dbReference>
<accession>A0A6I2GP26</accession>
<dbReference type="PANTHER" id="PTHR43027:SF1">
    <property type="entry name" value="DOXORUBICIN RESISTANCE ABC TRANSPORTER PERMEASE PROTEIN DRRC-RELATED"/>
    <property type="match status" value="1"/>
</dbReference>
<feature type="transmembrane region" description="Helical" evidence="5">
    <location>
        <begin position="326"/>
        <end position="345"/>
    </location>
</feature>
<feature type="transmembrane region" description="Helical" evidence="5">
    <location>
        <begin position="389"/>
        <end position="407"/>
    </location>
</feature>
<feature type="transmembrane region" description="Helical" evidence="5">
    <location>
        <begin position="216"/>
        <end position="241"/>
    </location>
</feature>
<feature type="transmembrane region" description="Helical" evidence="5">
    <location>
        <begin position="262"/>
        <end position="286"/>
    </location>
</feature>
<proteinExistence type="predicted"/>
<dbReference type="PANTHER" id="PTHR43027">
    <property type="entry name" value="DOXORUBICIN RESISTANCE ABC TRANSPORTER PERMEASE PROTEIN DRRC-RELATED"/>
    <property type="match status" value="1"/>
</dbReference>
<comment type="subcellular location">
    <subcellularLocation>
        <location evidence="1">Membrane</location>
        <topology evidence="1">Multi-pass membrane protein</topology>
    </subcellularLocation>
</comment>
<evidence type="ECO:0000256" key="2">
    <source>
        <dbReference type="ARBA" id="ARBA00022692"/>
    </source>
</evidence>
<evidence type="ECO:0000313" key="8">
    <source>
        <dbReference type="Proteomes" id="UP000430975"/>
    </source>
</evidence>
<dbReference type="InterPro" id="IPR013525">
    <property type="entry name" value="ABC2_TM"/>
</dbReference>
<feature type="domain" description="ABC-2 type transporter transmembrane" evidence="6">
    <location>
        <begin position="21"/>
        <end position="405"/>
    </location>
</feature>
<keyword evidence="3 5" id="KW-1133">Transmembrane helix</keyword>
<protein>
    <recommendedName>
        <fullName evidence="6">ABC-2 type transporter transmembrane domain-containing protein</fullName>
    </recommendedName>
</protein>
<reference evidence="7 8" key="1">
    <citation type="submission" date="2019-11" db="EMBL/GenBank/DDBJ databases">
        <title>Characterisation of Fundicoccus ignavus gen. nov. sp. nov., a novel genus of the family Aerococcaceae isolated from bulk tank milk.</title>
        <authorList>
            <person name="Siebert A."/>
            <person name="Huptas C."/>
            <person name="Wenning M."/>
            <person name="Scherer S."/>
            <person name="Doll E.V."/>
        </authorList>
    </citation>
    <scope>NUCLEOTIDE SEQUENCE [LARGE SCALE GENOMIC DNA]</scope>
    <source>
        <strain evidence="7 8">WS4759</strain>
    </source>
</reference>
<organism evidence="7 8">
    <name type="scientific">Fundicoccus ignavus</name>
    <dbReference type="NCBI Taxonomy" id="2664442"/>
    <lineage>
        <taxon>Bacteria</taxon>
        <taxon>Bacillati</taxon>
        <taxon>Bacillota</taxon>
        <taxon>Bacilli</taxon>
        <taxon>Lactobacillales</taxon>
        <taxon>Aerococcaceae</taxon>
        <taxon>Fundicoccus</taxon>
    </lineage>
</organism>
<comment type="caution">
    <text evidence="7">The sequence shown here is derived from an EMBL/GenBank/DDBJ whole genome shotgun (WGS) entry which is preliminary data.</text>
</comment>
<evidence type="ECO:0000256" key="4">
    <source>
        <dbReference type="ARBA" id="ARBA00023136"/>
    </source>
</evidence>
<evidence type="ECO:0000256" key="1">
    <source>
        <dbReference type="ARBA" id="ARBA00004141"/>
    </source>
</evidence>
<keyword evidence="2 5" id="KW-0812">Transmembrane</keyword>
<dbReference type="InterPro" id="IPR052902">
    <property type="entry name" value="ABC-2_transporter"/>
</dbReference>
<keyword evidence="8" id="KW-1185">Reference proteome</keyword>
<feature type="transmembrane region" description="Helical" evidence="5">
    <location>
        <begin position="298"/>
        <end position="319"/>
    </location>
</feature>
<name>A0A6I2GP26_9LACT</name>
<dbReference type="AlphaFoldDB" id="A0A6I2GP26"/>
<dbReference type="RefSeq" id="WP_153863947.1">
    <property type="nucleotide sequence ID" value="NZ_WJQS01000010.1"/>
</dbReference>
<evidence type="ECO:0000313" key="7">
    <source>
        <dbReference type="EMBL" id="MRI86248.1"/>
    </source>
</evidence>
<gene>
    <name evidence="7" type="ORF">GIY09_10360</name>
</gene>
<dbReference type="GO" id="GO:0140359">
    <property type="term" value="F:ABC-type transporter activity"/>
    <property type="evidence" value="ECO:0007669"/>
    <property type="project" value="InterPro"/>
</dbReference>
<evidence type="ECO:0000259" key="6">
    <source>
        <dbReference type="Pfam" id="PF12698"/>
    </source>
</evidence>
<sequence>MFKHLTSYSFKIFVRDKEGVAFGLFFPLAFSLIYLFVFSGLLSGGNSFESIPVAMVFSGNNSEISSARNILGNLATETEAIAGEIQAPAISPTANENDDNPFIHYVAVSDIKAQQLVANNQVAAIINVDNTDHQLAISMELAPSAVNNFSSSILYSALSSFTSINAGAQTALAAVSDSDQPLLSMMNLEAQFNADPQAANYIVAAKEKKGTSSVSIYFYACLAYLCIFFMSIGTHTITSIEPKYDTAALRSMVSPVPKYQRFLGNLLSFSLPCFIIIYLILGIYYYNGVPLGNDWGRILLLMSMGLLVGLLSGSALASITKAKSNILNALFVGIPLIFGALSGLMSHDLKFFVDDTLPWFNKVNPVALIHDALFALNNYPTYEQFNQNIMTLFLMVVILFAITLIGLRRPDYESL</sequence>
<feature type="transmembrane region" description="Helical" evidence="5">
    <location>
        <begin position="20"/>
        <end position="42"/>
    </location>
</feature>
<dbReference type="GO" id="GO:0016020">
    <property type="term" value="C:membrane"/>
    <property type="evidence" value="ECO:0007669"/>
    <property type="project" value="UniProtKB-SubCell"/>
</dbReference>
<evidence type="ECO:0000256" key="3">
    <source>
        <dbReference type="ARBA" id="ARBA00022989"/>
    </source>
</evidence>
<keyword evidence="4 5" id="KW-0472">Membrane</keyword>